<sequence>MNIENPKSNLLPPSSDISDNLEILFLDTFSPQSIEDRPIDDVNNKQREFNVGLIQFSNPVVIHELRIIPLSTLVSAESLKSLRLGATIPSTFEVHFYVNDLKAKEAPTFFDLGSFQYREHENNIYKPDLHIPTDGLFLRGQFESLTIAVLGFVTDISSLATKNKIIDGTSKNLIVEKSHTEEIKDLDDDCDSIINEKAIHDAKEIKEPDDILNVINNDNNNENSLNFSNNNNNGENNNEKYNNNNEPTNTKIGVSEDVHSLSPSPEKFTRIRSPSPAQSTTINSVQHHRHRSKEKNQFEKANSSTTSKNTSISRSDSSSPGNHRHVRHLRVNNHHLSSPKSYRSSKYDDDDYDDDDHLSESNRSRHRRDHERDYHRDHKPYDDRTRYHSKSRTKDETDYQSQSGSRKMSFYYTRRSSSRNRRSQSKDSLYGHTQYLRSLERHHGSSSSVVTKSPDRCRSISYERSNDGRRSSSTVNSNSRARYSSSTGRSRRSRSISTERKRKYADSPSQLCSTGESKKSRYTIGDSSSSSSPKKDSSVRSISPLISTSPSSYRSKTQVTNTPQLDVELEDKIHDPNLSPFNMSPHSSISNVSLKSLDQAETELITTLKPVTQEQNGTLEVENESHNSTILNEIELFEPLSPLDDLSDMETDILNSNEPNIDDENYEQISLSSDVEMDNNNEVDKVPDMTVIESDDQDESKSNVINNNNNNRKGELLEIISSDEEYDDELDAALSSENIDYAKNYLDNTSTDKYEDDEVDNAFDINKSLFDPFAINQLKPLSFPFNSNRVTTFRDTKQFQNVVRLLEDRFYRLYMSESIKPLELITENWVQDVEMLATEIMKLSSPIYASIDCDNGASSLNNSNQYNRTISILIEITRDGLDFDLALDQKQTFKVRHLKAGIKMFISLFSSFDLGSGSLLLDSNLPYQLLQLYNKPNMTLPLRLLILNGLMVLCDHPIGVQYVCNHKLDWTDMDTDFNIVEESTTSHNTTKSPTQLTIYQYLLMLILKVQKSRLTSVFEELLDRVHLYELFQELSQTNLDDMRQRCDNGTMNDDDCCHDLGAMLKQVHSSFVQISNRIHRPLRLLPCISQFEIKTAVHTSTPLLMLASSSSNNSSMNLNSELFDFIKTRFSCRHTSCSASKIGFFAHKSFFRFMKHFNILQMMINVLLHDECSNQIGDTIISLLDMITSHQQGLKFLLEDETITSLTNQLHKCLIKNERKQSSWINFGVKFVTRLHTFNLVDDILENVQQNQLKNECFQPIDSLLRLFTMTHLDRSIFRESVLFILTLEHNFDSILLFLLKITTKQFNSTKLSLINEKVSSLDSISFVYATKLAISCIEYLPERNLIHFYESYGQLLLNCIDTVQSMVTNSSAKLHRSDIYQNHILKFASLSNWLAPLKSQSSLNSNLLLLNPHDELTIRTYVTILKKWNDQCCERYQLIDNYVNRVFQFEPEIITAIKILVSICDSHVDYGKNQDPDIQLKYKYSLLHCYSFDCVSYLLKLLDSIVETSVRPSHQTNIFSYTDSYMNLCLKSIYKSNSGTAPTLLQRQHSQQPASSINQLTSSFLQQGSITLEFIRPSIRLLKLILNYLLSSMGNRFNDSTSIPILLRVYHYLDLFCLSVIPSKLRLLPSIEIGPVNVAVQIQHEIVDIIQNIFTSVFVEHSETEEALKRSVWTKAVRHILEFAVSSPRYFNSALNILIQILPQPFPFMFEGTFTEQEMINLINYRKLWSAHLHILRPELEQMLNLLLLCDSIEVQERLRLFCYRLCDLHTPTVTIVCKSLTEFFVDNLNQLIQLEPYDFNLFRRRQLCLHIEKIFSFIWDLFKINIAFRIGILNAFWLFSTSDIGRKDSSKLFSFVEKLFVILNRLKFEQKFANIETSSSLLKDILTTTNIQDNDLLHLITKYFETNRNSIIPPSTQTIKLGVNYKFSEKLSTKFVSICTESLNDYFNKRSPFLTLNTMKNNENNESIQAEITDAVQIYSSKFIELFNKINHLVLDEEQHQQGVTKSNVIDHVELRGNFVDLSRKYLKQSKDGNTLCKILETLYSPVVENPEPPQSETKSSEQVQTLFPLSNKSTSLVSLMNPKRITLRGHGRGGRNLFGARLNDPFRSRPPNTSRPPSMHVDDFVALELRQDPKSGGSRSSGGGHGGLHLISGSSSSSTYGGGGGSKHGDYSLRKKTSHHGTLLHGHHNQSSSSYSKGLLSLTNSSNSSLSHYKSQ</sequence>
<evidence type="ECO:0000256" key="1">
    <source>
        <dbReference type="ARBA" id="ARBA00004123"/>
    </source>
</evidence>
<feature type="domain" description="Virilizer N-terminal" evidence="7">
    <location>
        <begin position="20"/>
        <end position="259"/>
    </location>
</feature>
<feature type="compositionally biased region" description="Low complexity" evidence="6">
    <location>
        <begin position="2151"/>
        <end position="2162"/>
    </location>
</feature>
<feature type="region of interest" description="Disordered" evidence="6">
    <location>
        <begin position="2089"/>
        <end position="2122"/>
    </location>
</feature>
<comment type="caution">
    <text evidence="8">The sequence shown here is derived from an EMBL/GenBank/DDBJ whole genome shotgun (WGS) entry which is preliminary data.</text>
</comment>
<dbReference type="Pfam" id="PF15912">
    <property type="entry name" value="VIR_N"/>
    <property type="match status" value="1"/>
</dbReference>
<evidence type="ECO:0000313" key="8">
    <source>
        <dbReference type="EMBL" id="KAJ6219358.1"/>
    </source>
</evidence>
<feature type="compositionally biased region" description="Low complexity" evidence="6">
    <location>
        <begin position="2194"/>
        <end position="2219"/>
    </location>
</feature>
<evidence type="ECO:0000256" key="3">
    <source>
        <dbReference type="ARBA" id="ARBA00022664"/>
    </source>
</evidence>
<keyword evidence="5" id="KW-0539">Nucleus</keyword>
<evidence type="ECO:0000259" key="7">
    <source>
        <dbReference type="Pfam" id="PF15912"/>
    </source>
</evidence>
<name>A0A9Q0M661_BLOTA</name>
<dbReference type="Proteomes" id="UP001142055">
    <property type="component" value="Chromosome 2"/>
</dbReference>
<dbReference type="GO" id="GO:0008380">
    <property type="term" value="P:RNA splicing"/>
    <property type="evidence" value="ECO:0007669"/>
    <property type="project" value="UniProtKB-KW"/>
</dbReference>
<evidence type="ECO:0000256" key="4">
    <source>
        <dbReference type="ARBA" id="ARBA00023187"/>
    </source>
</evidence>
<organism evidence="8 9">
    <name type="scientific">Blomia tropicalis</name>
    <name type="common">Mite</name>
    <dbReference type="NCBI Taxonomy" id="40697"/>
    <lineage>
        <taxon>Eukaryota</taxon>
        <taxon>Metazoa</taxon>
        <taxon>Ecdysozoa</taxon>
        <taxon>Arthropoda</taxon>
        <taxon>Chelicerata</taxon>
        <taxon>Arachnida</taxon>
        <taxon>Acari</taxon>
        <taxon>Acariformes</taxon>
        <taxon>Sarcoptiformes</taxon>
        <taxon>Astigmata</taxon>
        <taxon>Glycyphagoidea</taxon>
        <taxon>Echimyopodidae</taxon>
        <taxon>Blomia</taxon>
    </lineage>
</organism>
<feature type="compositionally biased region" description="Basic and acidic residues" evidence="6">
    <location>
        <begin position="370"/>
        <end position="397"/>
    </location>
</feature>
<feature type="compositionally biased region" description="Low complexity" evidence="6">
    <location>
        <begin position="539"/>
        <end position="555"/>
    </location>
</feature>
<dbReference type="EMBL" id="JAPWDV010000002">
    <property type="protein sequence ID" value="KAJ6219358.1"/>
    <property type="molecule type" value="Genomic_DNA"/>
</dbReference>
<keyword evidence="3" id="KW-0507">mRNA processing</keyword>
<dbReference type="GO" id="GO:0005634">
    <property type="term" value="C:nucleus"/>
    <property type="evidence" value="ECO:0007669"/>
    <property type="project" value="UniProtKB-SubCell"/>
</dbReference>
<feature type="compositionally biased region" description="Polar residues" evidence="6">
    <location>
        <begin position="275"/>
        <end position="285"/>
    </location>
</feature>
<dbReference type="GO" id="GO:0006397">
    <property type="term" value="P:mRNA processing"/>
    <property type="evidence" value="ECO:0007669"/>
    <property type="project" value="UniProtKB-KW"/>
</dbReference>
<evidence type="ECO:0000256" key="2">
    <source>
        <dbReference type="ARBA" id="ARBA00008371"/>
    </source>
</evidence>
<feature type="compositionally biased region" description="Low complexity" evidence="6">
    <location>
        <begin position="303"/>
        <end position="315"/>
    </location>
</feature>
<feature type="compositionally biased region" description="Basic residues" evidence="6">
    <location>
        <begin position="322"/>
        <end position="333"/>
    </location>
</feature>
<reference evidence="8" key="1">
    <citation type="submission" date="2022-12" db="EMBL/GenBank/DDBJ databases">
        <title>Genome assemblies of Blomia tropicalis.</title>
        <authorList>
            <person name="Cui Y."/>
        </authorList>
    </citation>
    <scope>NUCLEOTIDE SEQUENCE</scope>
    <source>
        <tissue evidence="8">Adult mites</tissue>
    </source>
</reference>
<feature type="region of interest" description="Disordered" evidence="6">
    <location>
        <begin position="2135"/>
        <end position="2219"/>
    </location>
</feature>
<feature type="compositionally biased region" description="Acidic residues" evidence="6">
    <location>
        <begin position="348"/>
        <end position="357"/>
    </location>
</feature>
<dbReference type="PANTHER" id="PTHR23185">
    <property type="entry name" value="PROTEIN VIRILIZER HOMOLOG"/>
    <property type="match status" value="1"/>
</dbReference>
<evidence type="ECO:0000256" key="5">
    <source>
        <dbReference type="ARBA" id="ARBA00023242"/>
    </source>
</evidence>
<feature type="region of interest" description="Disordered" evidence="6">
    <location>
        <begin position="215"/>
        <end position="567"/>
    </location>
</feature>
<comment type="similarity">
    <text evidence="2">Belongs to the vir family.</text>
</comment>
<keyword evidence="9" id="KW-1185">Reference proteome</keyword>
<dbReference type="GO" id="GO:0003723">
    <property type="term" value="F:RNA binding"/>
    <property type="evidence" value="ECO:0007669"/>
    <property type="project" value="TreeGrafter"/>
</dbReference>
<dbReference type="InterPro" id="IPR026736">
    <property type="entry name" value="Virilizer"/>
</dbReference>
<evidence type="ECO:0000256" key="6">
    <source>
        <dbReference type="SAM" id="MobiDB-lite"/>
    </source>
</evidence>
<dbReference type="PANTHER" id="PTHR23185:SF0">
    <property type="entry name" value="PROTEIN VIRILIZER HOMOLOG"/>
    <property type="match status" value="1"/>
</dbReference>
<feature type="compositionally biased region" description="Low complexity" evidence="6">
    <location>
        <begin position="2112"/>
        <end position="2121"/>
    </location>
</feature>
<accession>A0A9Q0M661</accession>
<proteinExistence type="inferred from homology"/>
<keyword evidence="4" id="KW-0508">mRNA splicing</keyword>
<dbReference type="OMA" id="HEIRIVP"/>
<dbReference type="InterPro" id="IPR031801">
    <property type="entry name" value="VIR_N"/>
</dbReference>
<dbReference type="GO" id="GO:0036396">
    <property type="term" value="C:RNA N6-methyladenosine methyltransferase complex"/>
    <property type="evidence" value="ECO:0007669"/>
    <property type="project" value="TreeGrafter"/>
</dbReference>
<feature type="compositionally biased region" description="Low complexity" evidence="6">
    <location>
        <begin position="471"/>
        <end position="488"/>
    </location>
</feature>
<protein>
    <recommendedName>
        <fullName evidence="7">Virilizer N-terminal domain-containing protein</fullName>
    </recommendedName>
</protein>
<comment type="subcellular location">
    <subcellularLocation>
        <location evidence="1">Nucleus</location>
    </subcellularLocation>
</comment>
<feature type="compositionally biased region" description="Low complexity" evidence="6">
    <location>
        <begin position="215"/>
        <end position="249"/>
    </location>
</feature>
<evidence type="ECO:0000313" key="9">
    <source>
        <dbReference type="Proteomes" id="UP001142055"/>
    </source>
</evidence>
<gene>
    <name evidence="8" type="ORF">RDWZM_005170</name>
</gene>